<feature type="binding site" evidence="1">
    <location>
        <position position="101"/>
    </location>
    <ligand>
        <name>Mn(2+)</name>
        <dbReference type="ChEBI" id="CHEBI:29035"/>
        <label>2</label>
    </ligand>
</feature>
<dbReference type="SUPFAM" id="SSF55031">
    <property type="entry name" value="Bacterial exopeptidase dimerisation domain"/>
    <property type="match status" value="1"/>
</dbReference>
<dbReference type="GO" id="GO:0016787">
    <property type="term" value="F:hydrolase activity"/>
    <property type="evidence" value="ECO:0007669"/>
    <property type="project" value="UniProtKB-KW"/>
</dbReference>
<keyword evidence="3" id="KW-1185">Reference proteome</keyword>
<dbReference type="PANTHER" id="PTHR11014:SF63">
    <property type="entry name" value="METALLOPEPTIDASE, PUTATIVE (AFU_ORTHOLOGUE AFUA_6G09600)-RELATED"/>
    <property type="match status" value="1"/>
</dbReference>
<dbReference type="InterPro" id="IPR036264">
    <property type="entry name" value="Bact_exopeptidase_dim_dom"/>
</dbReference>
<feature type="binding site" evidence="1">
    <location>
        <position position="359"/>
    </location>
    <ligand>
        <name>Mn(2+)</name>
        <dbReference type="ChEBI" id="CHEBI:29035"/>
        <label>2</label>
    </ligand>
</feature>
<keyword evidence="1" id="KW-0479">Metal-binding</keyword>
<dbReference type="InterPro" id="IPR002933">
    <property type="entry name" value="Peptidase_M20"/>
</dbReference>
<keyword evidence="2" id="KW-0378">Hydrolase</keyword>
<gene>
    <name evidence="2" type="ORF">SAMN05443575_1073</name>
</gene>
<keyword evidence="1" id="KW-0464">Manganese</keyword>
<dbReference type="PANTHER" id="PTHR11014">
    <property type="entry name" value="PEPTIDASE M20 FAMILY MEMBER"/>
    <property type="match status" value="1"/>
</dbReference>
<dbReference type="EMBL" id="FQVU01000002">
    <property type="protein sequence ID" value="SHF99419.1"/>
    <property type="molecule type" value="Genomic_DNA"/>
</dbReference>
<dbReference type="GO" id="GO:0046872">
    <property type="term" value="F:metal ion binding"/>
    <property type="evidence" value="ECO:0007669"/>
    <property type="project" value="UniProtKB-KW"/>
</dbReference>
<comment type="cofactor">
    <cofactor evidence="1">
        <name>Mn(2+)</name>
        <dbReference type="ChEBI" id="CHEBI:29035"/>
    </cofactor>
    <text evidence="1">The Mn(2+) ion enhances activity.</text>
</comment>
<organism evidence="2 3">
    <name type="scientific">Jatrophihabitans endophyticus</name>
    <dbReference type="NCBI Taxonomy" id="1206085"/>
    <lineage>
        <taxon>Bacteria</taxon>
        <taxon>Bacillati</taxon>
        <taxon>Actinomycetota</taxon>
        <taxon>Actinomycetes</taxon>
        <taxon>Jatrophihabitantales</taxon>
        <taxon>Jatrophihabitantaceae</taxon>
        <taxon>Jatrophihabitans</taxon>
    </lineage>
</organism>
<dbReference type="Proteomes" id="UP000186132">
    <property type="component" value="Unassembled WGS sequence"/>
</dbReference>
<dbReference type="STRING" id="1206085.SAMN05443575_1073"/>
<evidence type="ECO:0000256" key="1">
    <source>
        <dbReference type="PIRSR" id="PIRSR005962-1"/>
    </source>
</evidence>
<dbReference type="AlphaFoldDB" id="A0A1M5G6S3"/>
<dbReference type="Pfam" id="PF01546">
    <property type="entry name" value="Peptidase_M20"/>
    <property type="match status" value="1"/>
</dbReference>
<proteinExistence type="predicted"/>
<dbReference type="Gene3D" id="3.40.630.10">
    <property type="entry name" value="Zn peptidases"/>
    <property type="match status" value="1"/>
</dbReference>
<dbReference type="SUPFAM" id="SSF53187">
    <property type="entry name" value="Zn-dependent exopeptidases"/>
    <property type="match status" value="1"/>
</dbReference>
<accession>A0A1M5G6S3</accession>
<dbReference type="Gene3D" id="3.30.70.360">
    <property type="match status" value="1"/>
</dbReference>
<evidence type="ECO:0000313" key="3">
    <source>
        <dbReference type="Proteomes" id="UP000186132"/>
    </source>
</evidence>
<dbReference type="NCBIfam" id="TIGR01891">
    <property type="entry name" value="amidohydrolases"/>
    <property type="match status" value="1"/>
</dbReference>
<dbReference type="PIRSF" id="PIRSF005962">
    <property type="entry name" value="Pept_M20D_amidohydro"/>
    <property type="match status" value="1"/>
</dbReference>
<reference evidence="3" key="1">
    <citation type="submission" date="2016-11" db="EMBL/GenBank/DDBJ databases">
        <authorList>
            <person name="Varghese N."/>
            <person name="Submissions S."/>
        </authorList>
    </citation>
    <scope>NUCLEOTIDE SEQUENCE [LARGE SCALE GENOMIC DNA]</scope>
    <source>
        <strain evidence="3">DSM 45627</strain>
    </source>
</reference>
<sequence>MSAVENLEPMDVVALRRELHAHPELAFEEHRTTALIVGQLRAIGLDPAVLPIGTGVVCDIGVDVAADGPTIALRADIDALPLTDQKSVPYRSTVDGMCHGCGHDAHTAILLAAARELAAAPPTAGCVRLLFQPAEETVPGGAPRVIASGVLEGVDRIFALHCDPRLETGTVGVRVGPITAACDHIEVTLHGSGGHTARPHLTQDVVYAAGRLITDLPGVLSRRVDPRSALSLVWGSVQAGRAANAIPMSGRLRGTLRVFDRDAWDAAGPLVEALVDELLTPLQVGAETNYTRGVPPVVNDAEAAELQRVAVVDALGPAALVDTEQSMGGEDFAWYLDTIPGALARLGVRAPGGRAFDLHQGTFDLDEAALGVGVRYTVALAHAALAATSQAQRPARSMT</sequence>
<dbReference type="InterPro" id="IPR017439">
    <property type="entry name" value="Amidohydrolase"/>
</dbReference>
<feature type="binding site" evidence="1">
    <location>
        <position position="136"/>
    </location>
    <ligand>
        <name>Mn(2+)</name>
        <dbReference type="ChEBI" id="CHEBI:29035"/>
        <label>2</label>
    </ligand>
</feature>
<name>A0A1M5G6S3_9ACTN</name>
<feature type="binding site" evidence="1">
    <location>
        <position position="161"/>
    </location>
    <ligand>
        <name>Mn(2+)</name>
        <dbReference type="ChEBI" id="CHEBI:29035"/>
        <label>2</label>
    </ligand>
</feature>
<protein>
    <submittedName>
        <fullName evidence="2">Amidohydrolase</fullName>
    </submittedName>
</protein>
<evidence type="ECO:0000313" key="2">
    <source>
        <dbReference type="EMBL" id="SHF99419.1"/>
    </source>
</evidence>
<feature type="binding site" evidence="1">
    <location>
        <position position="103"/>
    </location>
    <ligand>
        <name>Mn(2+)</name>
        <dbReference type="ChEBI" id="CHEBI:29035"/>
        <label>2</label>
    </ligand>
</feature>